<proteinExistence type="predicted"/>
<keyword evidence="1" id="KW-0472">Membrane</keyword>
<evidence type="ECO:0000313" key="2">
    <source>
        <dbReference type="EMBL" id="CAD7005186.1"/>
    </source>
</evidence>
<comment type="caution">
    <text evidence="2">The sequence shown here is derived from an EMBL/GenBank/DDBJ whole genome shotgun (WGS) entry which is preliminary data.</text>
</comment>
<evidence type="ECO:0000313" key="3">
    <source>
        <dbReference type="Proteomes" id="UP000606786"/>
    </source>
</evidence>
<gene>
    <name evidence="2" type="ORF">CCAP1982_LOCUS13546</name>
</gene>
<evidence type="ECO:0000256" key="1">
    <source>
        <dbReference type="SAM" id="Phobius"/>
    </source>
</evidence>
<accession>A0A811V5U3</accession>
<feature type="transmembrane region" description="Helical" evidence="1">
    <location>
        <begin position="81"/>
        <end position="106"/>
    </location>
</feature>
<dbReference type="AlphaFoldDB" id="A0A811V5U3"/>
<organism evidence="2 3">
    <name type="scientific">Ceratitis capitata</name>
    <name type="common">Mediterranean fruit fly</name>
    <name type="synonym">Tephritis capitata</name>
    <dbReference type="NCBI Taxonomy" id="7213"/>
    <lineage>
        <taxon>Eukaryota</taxon>
        <taxon>Metazoa</taxon>
        <taxon>Ecdysozoa</taxon>
        <taxon>Arthropoda</taxon>
        <taxon>Hexapoda</taxon>
        <taxon>Insecta</taxon>
        <taxon>Pterygota</taxon>
        <taxon>Neoptera</taxon>
        <taxon>Endopterygota</taxon>
        <taxon>Diptera</taxon>
        <taxon>Brachycera</taxon>
        <taxon>Muscomorpha</taxon>
        <taxon>Tephritoidea</taxon>
        <taxon>Tephritidae</taxon>
        <taxon>Ceratitis</taxon>
        <taxon>Ceratitis</taxon>
    </lineage>
</organism>
<dbReference type="Proteomes" id="UP000606786">
    <property type="component" value="Unassembled WGS sequence"/>
</dbReference>
<reference evidence="2" key="1">
    <citation type="submission" date="2020-11" db="EMBL/GenBank/DDBJ databases">
        <authorList>
            <person name="Whitehead M."/>
        </authorList>
    </citation>
    <scope>NUCLEOTIDE SEQUENCE</scope>
    <source>
        <strain evidence="2">EGII</strain>
    </source>
</reference>
<keyword evidence="1" id="KW-0812">Transmembrane</keyword>
<sequence>MEMGKDQELKMQKARKRTQIATTTTTLNQLKNQELHARKSCCKPNARKWKWQARAGRSTLDWYAAAGGKLAKSALGDAGGWWAVLECVCVGALVVGTWALFGHLALARNFEIFHDMLSNNNNKSKN</sequence>
<protein>
    <submittedName>
        <fullName evidence="2">(Mediterranean fruit fly) hypothetical protein</fullName>
    </submittedName>
</protein>
<name>A0A811V5U3_CERCA</name>
<dbReference type="EMBL" id="CAJHJT010000034">
    <property type="protein sequence ID" value="CAD7005186.1"/>
    <property type="molecule type" value="Genomic_DNA"/>
</dbReference>
<keyword evidence="3" id="KW-1185">Reference proteome</keyword>
<keyword evidence="1" id="KW-1133">Transmembrane helix</keyword>